<keyword evidence="1" id="KW-0812">Transmembrane</keyword>
<dbReference type="Gene3D" id="1.10.167.10">
    <property type="entry name" value="Regulator of G-protein Signalling 4, domain 2"/>
    <property type="match status" value="1"/>
</dbReference>
<sequence length="689" mass="80044">MTSIQSYYNQIDPSYTVVYPSSFIKAIMWKDNPNLVSYNLTDKNSILNMLKQHAITQTLQIGFVSYGFEGSNTKQFLKDFLTFHQLESVAPFISHRYFFHGTCQPNLFDLFDVILISSELFPLAIRSHRSGNRKHGLYSASDFVSVYLEPFRVFQSSSGVALNFRNHSHEIFCNETIPLNSILIAYEGEIESYFRILNGENNTLFSESEVLFLNRFNSFAVPYLISQNISNQLKESIVNFYNISPNSTYLSFLFPECTVCQKDFCEDFFIEDYWFIPVAVLTIFHYLVLFISGAFKSPALKIRLLVPYLLPLGSLYFETQYSPMIANVCPFVRIIFVGYIITWFTITYGFTIFRFYYLRNLYHIISIKNVESTNKKIAFQRKISRPFWGILLTVGMALIATLILGSPFLVIVDTSISAEFGFLSNLLYAIVIGIGCVIGGIAIIIDVIFNRKILKEKGLNYYLFFDDPFLIRLELFTLSLTIIFMVICYFGNYYIFKVSILIIYCLVIMSSGFLASFKHILTKFMNRKKKEISNLEIYLNNDSFKHMLREYCIKEMSLENYKCYMSLEQFKMKKDKVIDLELMKQFETDYISLNSIYEVNIPSNVRKSFYELMKQVESSHSQLCEMAEDGNDFQQATNSQNMPIYSNLIELLSVHLLTNLGDTLSRLETTKEYKVWQQLYEIQSKSAVI</sequence>
<dbReference type="InterPro" id="IPR044926">
    <property type="entry name" value="RGS_subdomain_2"/>
</dbReference>
<organism evidence="4">
    <name type="scientific">Naegleria gruberi</name>
    <name type="common">Amoeba</name>
    <dbReference type="NCBI Taxonomy" id="5762"/>
    <lineage>
        <taxon>Eukaryota</taxon>
        <taxon>Discoba</taxon>
        <taxon>Heterolobosea</taxon>
        <taxon>Tetramitia</taxon>
        <taxon>Eutetramitia</taxon>
        <taxon>Vahlkampfiidae</taxon>
        <taxon>Naegleria</taxon>
    </lineage>
</organism>
<keyword evidence="4" id="KW-1185">Reference proteome</keyword>
<dbReference type="InParanoid" id="D2VZU8"/>
<feature type="transmembrane region" description="Helical" evidence="1">
    <location>
        <begin position="469"/>
        <end position="495"/>
    </location>
</feature>
<dbReference type="InterPro" id="IPR016137">
    <property type="entry name" value="RGS"/>
</dbReference>
<feature type="domain" description="RGS" evidence="2">
    <location>
        <begin position="534"/>
        <end position="598"/>
    </location>
</feature>
<dbReference type="PROSITE" id="PS50132">
    <property type="entry name" value="RGS"/>
    <property type="match status" value="1"/>
</dbReference>
<accession>D2VZU8</accession>
<evidence type="ECO:0000313" key="4">
    <source>
        <dbReference type="Proteomes" id="UP000006671"/>
    </source>
</evidence>
<feature type="transmembrane region" description="Helical" evidence="1">
    <location>
        <begin position="426"/>
        <end position="449"/>
    </location>
</feature>
<dbReference type="GeneID" id="8857435"/>
<evidence type="ECO:0000313" key="3">
    <source>
        <dbReference type="EMBL" id="EFC37591.1"/>
    </source>
</evidence>
<dbReference type="RefSeq" id="XP_002670335.1">
    <property type="nucleotide sequence ID" value="XM_002670289.1"/>
</dbReference>
<feature type="transmembrane region" description="Helical" evidence="1">
    <location>
        <begin position="387"/>
        <end position="411"/>
    </location>
</feature>
<dbReference type="KEGG" id="ngr:NAEGRDRAFT_74625"/>
<dbReference type="SUPFAM" id="SSF48097">
    <property type="entry name" value="Regulator of G-protein signaling, RGS"/>
    <property type="match status" value="1"/>
</dbReference>
<keyword evidence="1" id="KW-1133">Transmembrane helix</keyword>
<dbReference type="VEuPathDB" id="AmoebaDB:NAEGRDRAFT_74625"/>
<dbReference type="AlphaFoldDB" id="D2VZU8"/>
<feature type="transmembrane region" description="Helical" evidence="1">
    <location>
        <begin position="501"/>
        <end position="521"/>
    </location>
</feature>
<dbReference type="Proteomes" id="UP000006671">
    <property type="component" value="Unassembled WGS sequence"/>
</dbReference>
<feature type="transmembrane region" description="Helical" evidence="1">
    <location>
        <begin position="331"/>
        <end position="357"/>
    </location>
</feature>
<gene>
    <name evidence="3" type="ORF">NAEGRDRAFT_74625</name>
</gene>
<dbReference type="InterPro" id="IPR036305">
    <property type="entry name" value="RGS_sf"/>
</dbReference>
<feature type="transmembrane region" description="Helical" evidence="1">
    <location>
        <begin position="302"/>
        <end position="319"/>
    </location>
</feature>
<protein>
    <submittedName>
        <fullName evidence="3">Predicted protein</fullName>
    </submittedName>
</protein>
<name>D2VZU8_NAEGR</name>
<evidence type="ECO:0000256" key="1">
    <source>
        <dbReference type="SAM" id="Phobius"/>
    </source>
</evidence>
<proteinExistence type="predicted"/>
<keyword evidence="1" id="KW-0472">Membrane</keyword>
<feature type="transmembrane region" description="Helical" evidence="1">
    <location>
        <begin position="273"/>
        <end position="295"/>
    </location>
</feature>
<evidence type="ECO:0000259" key="2">
    <source>
        <dbReference type="PROSITE" id="PS50132"/>
    </source>
</evidence>
<dbReference type="EMBL" id="GG738916">
    <property type="protein sequence ID" value="EFC37591.1"/>
    <property type="molecule type" value="Genomic_DNA"/>
</dbReference>
<reference evidence="3 4" key="1">
    <citation type="journal article" date="2010" name="Cell">
        <title>The genome of Naegleria gruberi illuminates early eukaryotic versatility.</title>
        <authorList>
            <person name="Fritz-Laylin L.K."/>
            <person name="Prochnik S.E."/>
            <person name="Ginger M.L."/>
            <person name="Dacks J.B."/>
            <person name="Carpenter M.L."/>
            <person name="Field M.C."/>
            <person name="Kuo A."/>
            <person name="Paredez A."/>
            <person name="Chapman J."/>
            <person name="Pham J."/>
            <person name="Shu S."/>
            <person name="Neupane R."/>
            <person name="Cipriano M."/>
            <person name="Mancuso J."/>
            <person name="Tu H."/>
            <person name="Salamov A."/>
            <person name="Lindquist E."/>
            <person name="Shapiro H."/>
            <person name="Lucas S."/>
            <person name="Grigoriev I.V."/>
            <person name="Cande W.Z."/>
            <person name="Fulton C."/>
            <person name="Rokhsar D.S."/>
            <person name="Dawson S.C."/>
        </authorList>
    </citation>
    <scope>NUCLEOTIDE SEQUENCE [LARGE SCALE GENOMIC DNA]</scope>
    <source>
        <strain evidence="3 4">NEG-M</strain>
    </source>
</reference>